<feature type="compositionally biased region" description="Polar residues" evidence="1">
    <location>
        <begin position="227"/>
        <end position="247"/>
    </location>
</feature>
<name>A0ABD0J4U7_9CAEN</name>
<dbReference type="InterPro" id="IPR036179">
    <property type="entry name" value="Ig-like_dom_sf"/>
</dbReference>
<dbReference type="AlphaFoldDB" id="A0ABD0J4U7"/>
<proteinExistence type="predicted"/>
<keyword evidence="4" id="KW-1185">Reference proteome</keyword>
<dbReference type="SUPFAM" id="SSF48726">
    <property type="entry name" value="Immunoglobulin"/>
    <property type="match status" value="1"/>
</dbReference>
<evidence type="ECO:0000256" key="2">
    <source>
        <dbReference type="SAM" id="Phobius"/>
    </source>
</evidence>
<keyword evidence="2" id="KW-0812">Transmembrane</keyword>
<accession>A0ABD0J4U7</accession>
<comment type="caution">
    <text evidence="3">The sequence shown here is derived from an EMBL/GenBank/DDBJ whole genome shotgun (WGS) entry which is preliminary data.</text>
</comment>
<feature type="region of interest" description="Disordered" evidence="1">
    <location>
        <begin position="200"/>
        <end position="273"/>
    </location>
</feature>
<feature type="transmembrane region" description="Helical" evidence="2">
    <location>
        <begin position="159"/>
        <end position="182"/>
    </location>
</feature>
<dbReference type="CDD" id="cd00096">
    <property type="entry name" value="Ig"/>
    <property type="match status" value="1"/>
</dbReference>
<organism evidence="3 4">
    <name type="scientific">Batillaria attramentaria</name>
    <dbReference type="NCBI Taxonomy" id="370345"/>
    <lineage>
        <taxon>Eukaryota</taxon>
        <taxon>Metazoa</taxon>
        <taxon>Spiralia</taxon>
        <taxon>Lophotrochozoa</taxon>
        <taxon>Mollusca</taxon>
        <taxon>Gastropoda</taxon>
        <taxon>Caenogastropoda</taxon>
        <taxon>Sorbeoconcha</taxon>
        <taxon>Cerithioidea</taxon>
        <taxon>Batillariidae</taxon>
        <taxon>Batillaria</taxon>
    </lineage>
</organism>
<gene>
    <name evidence="3" type="ORF">BaRGS_00038898</name>
</gene>
<keyword evidence="2" id="KW-1133">Transmembrane helix</keyword>
<protein>
    <submittedName>
        <fullName evidence="3">Uncharacterized protein</fullName>
    </submittedName>
</protein>
<keyword evidence="2" id="KW-0472">Membrane</keyword>
<evidence type="ECO:0000313" key="3">
    <source>
        <dbReference type="EMBL" id="KAK7460340.1"/>
    </source>
</evidence>
<evidence type="ECO:0000313" key="4">
    <source>
        <dbReference type="Proteomes" id="UP001519460"/>
    </source>
</evidence>
<dbReference type="Proteomes" id="UP001519460">
    <property type="component" value="Unassembled WGS sequence"/>
</dbReference>
<sequence>GVVLTNFKIDGLQDELIITEDEQKNVTIECSAYGRPAPNIILFKNGMEVQRNTINSVFDFNQTVSHTLTPAKCEDFGKPRHRGSVPWRLDKNGFTLSIVANPPLARDSVRVDSEGTNVSHWFKLRQTQKTLVETTLFVSAADFWTLAVDISMHPDSFRIVIGFVIVLHGVIGGLFVITVFMWRKPNTKIGRSNPAFQINDQQPNLHDYTLDTATNDTKDGGSDPGYASTSEITTTPLKGQGSTTAPTSDRDQFGYSCPRDQIPAGDSQSRKASGVPFYAEAGVGNATVAMRDGENRQPGPHVSTISIAPNGDVYNVVSKRAMGDNTAGVRNKEPAGTRRNDMPLGEDNYDHLTNKVRQTPAATQGDPQYSHVGQF</sequence>
<evidence type="ECO:0000256" key="1">
    <source>
        <dbReference type="SAM" id="MobiDB-lite"/>
    </source>
</evidence>
<dbReference type="Gene3D" id="2.60.40.10">
    <property type="entry name" value="Immunoglobulins"/>
    <property type="match status" value="1"/>
</dbReference>
<reference evidence="3 4" key="1">
    <citation type="journal article" date="2023" name="Sci. Data">
        <title>Genome assembly of the Korean intertidal mud-creeper Batillaria attramentaria.</title>
        <authorList>
            <person name="Patra A.K."/>
            <person name="Ho P.T."/>
            <person name="Jun S."/>
            <person name="Lee S.J."/>
            <person name="Kim Y."/>
            <person name="Won Y.J."/>
        </authorList>
    </citation>
    <scope>NUCLEOTIDE SEQUENCE [LARGE SCALE GENOMIC DNA]</scope>
    <source>
        <strain evidence="3">Wonlab-2016</strain>
    </source>
</reference>
<feature type="non-terminal residue" evidence="3">
    <location>
        <position position="1"/>
    </location>
</feature>
<dbReference type="InterPro" id="IPR013783">
    <property type="entry name" value="Ig-like_fold"/>
</dbReference>
<dbReference type="EMBL" id="JACVVK020000651">
    <property type="protein sequence ID" value="KAK7460340.1"/>
    <property type="molecule type" value="Genomic_DNA"/>
</dbReference>